<dbReference type="NCBIfam" id="TIGR01907">
    <property type="entry name" value="casE_Cse3"/>
    <property type="match status" value="1"/>
</dbReference>
<accession>A0A1G6H5Y3</accession>
<dbReference type="STRING" id="1577474.GA0111570_1073"/>
<protein>
    <submittedName>
        <fullName evidence="1">CRISPR-associated protein, Cse3 family</fullName>
    </submittedName>
</protein>
<gene>
    <name evidence="1" type="ORF">GA0111570_1073</name>
</gene>
<dbReference type="CDD" id="cd09727">
    <property type="entry name" value="Cas6_I-E"/>
    <property type="match status" value="1"/>
</dbReference>
<dbReference type="SUPFAM" id="SSF117987">
    <property type="entry name" value="CRISPR-associated protein"/>
    <property type="match status" value="2"/>
</dbReference>
<sequence>MNISRLSLNPQKRGARKLMGSPEAMHAAVRSGFAPGTDPGRVLWRVDSKEHGQATLYVVSAVEPDLEHVAEQAGWPTQAPAESRPYDPLLSRLKAGQRWAFRLTANPVHRGRLSDGTQKIMGHVTVDQQLSWLMDRQERIGLALETADQEPTAAVIARSVLTFRRQTSRVTVSSVTYEGVGVVTEPEALRTALTQGIGRAKAYGCGLMTLAVP</sequence>
<dbReference type="AlphaFoldDB" id="A0A1G6H5Y3"/>
<evidence type="ECO:0000313" key="1">
    <source>
        <dbReference type="EMBL" id="SDB89669.1"/>
    </source>
</evidence>
<dbReference type="EMBL" id="FMYF01000007">
    <property type="protein sequence ID" value="SDB89669.1"/>
    <property type="molecule type" value="Genomic_DNA"/>
</dbReference>
<dbReference type="SMART" id="SM01101">
    <property type="entry name" value="CRISPR_assoc"/>
    <property type="match status" value="1"/>
</dbReference>
<dbReference type="InterPro" id="IPR010179">
    <property type="entry name" value="CRISPR-assoc_prot_Cse3"/>
</dbReference>
<dbReference type="Proteomes" id="UP000199086">
    <property type="component" value="Unassembled WGS sequence"/>
</dbReference>
<dbReference type="OrthoDB" id="9795689at2"/>
<keyword evidence="2" id="KW-1185">Reference proteome</keyword>
<dbReference type="Gene3D" id="3.30.70.1200">
    <property type="entry name" value="Crispr-associated protein, domain 1"/>
    <property type="match status" value="1"/>
</dbReference>
<reference evidence="1 2" key="1">
    <citation type="submission" date="2016-06" db="EMBL/GenBank/DDBJ databases">
        <authorList>
            <person name="Olsen C.W."/>
            <person name="Carey S."/>
            <person name="Hinshaw L."/>
            <person name="Karasin A.I."/>
        </authorList>
    </citation>
    <scope>NUCLEOTIDE SEQUENCE [LARGE SCALE GENOMIC DNA]</scope>
    <source>
        <strain evidence="1 2">LZ-22</strain>
    </source>
</reference>
<organism evidence="1 2">
    <name type="scientific">Raineyella antarctica</name>
    <dbReference type="NCBI Taxonomy" id="1577474"/>
    <lineage>
        <taxon>Bacteria</taxon>
        <taxon>Bacillati</taxon>
        <taxon>Actinomycetota</taxon>
        <taxon>Actinomycetes</taxon>
        <taxon>Propionibacteriales</taxon>
        <taxon>Propionibacteriaceae</taxon>
        <taxon>Raineyella</taxon>
    </lineage>
</organism>
<name>A0A1G6H5Y3_9ACTN</name>
<dbReference type="RefSeq" id="WP_092611017.1">
    <property type="nucleotide sequence ID" value="NZ_FMYF01000007.1"/>
</dbReference>
<evidence type="ECO:0000313" key="2">
    <source>
        <dbReference type="Proteomes" id="UP000199086"/>
    </source>
</evidence>
<dbReference type="Pfam" id="PF08798">
    <property type="entry name" value="CRISPR_assoc"/>
    <property type="match status" value="1"/>
</dbReference>
<dbReference type="Gene3D" id="3.30.70.1210">
    <property type="entry name" value="Crispr-associated protein, domain 2"/>
    <property type="match status" value="1"/>
</dbReference>
<proteinExistence type="predicted"/>